<name>A0A3E0VUU8_9MICO</name>
<gene>
    <name evidence="4" type="ORF">B7R22_14125</name>
</gene>
<dbReference type="OrthoDB" id="9805009at2"/>
<dbReference type="PANTHER" id="PTHR31690:SF4">
    <property type="entry name" value="FUCOSE MUTAROTASE"/>
    <property type="match status" value="1"/>
</dbReference>
<reference evidence="4 5" key="1">
    <citation type="submission" date="2017-04" db="EMBL/GenBank/DDBJ databases">
        <title>Comparative genome analysis of Subtercola boreus.</title>
        <authorList>
            <person name="Cho Y.-J."/>
            <person name="Cho A."/>
            <person name="Kim O.-S."/>
            <person name="Lee J.-I."/>
        </authorList>
    </citation>
    <scope>NUCLEOTIDE SEQUENCE [LARGE SCALE GENOMIC DNA]</scope>
    <source>
        <strain evidence="4 5">P27479</strain>
    </source>
</reference>
<evidence type="ECO:0000313" key="5">
    <source>
        <dbReference type="Proteomes" id="UP000256541"/>
    </source>
</evidence>
<dbReference type="Gene3D" id="3.40.1650.10">
    <property type="entry name" value="RbsD-like domain"/>
    <property type="match status" value="1"/>
</dbReference>
<dbReference type="GO" id="GO:0006004">
    <property type="term" value="P:fucose metabolic process"/>
    <property type="evidence" value="ECO:0007669"/>
    <property type="project" value="TreeGrafter"/>
</dbReference>
<dbReference type="InterPro" id="IPR023750">
    <property type="entry name" value="RbsD-like_sf"/>
</dbReference>
<proteinExistence type="predicted"/>
<accession>A0A3E0VUU8</accession>
<organism evidence="4 5">
    <name type="scientific">Subtercola boreus</name>
    <dbReference type="NCBI Taxonomy" id="120213"/>
    <lineage>
        <taxon>Bacteria</taxon>
        <taxon>Bacillati</taxon>
        <taxon>Actinomycetota</taxon>
        <taxon>Actinomycetes</taxon>
        <taxon>Micrococcales</taxon>
        <taxon>Microbacteriaceae</taxon>
        <taxon>Subtercola</taxon>
    </lineage>
</organism>
<dbReference type="PANTHER" id="PTHR31690">
    <property type="entry name" value="FUCOSE MUTAROTASE"/>
    <property type="match status" value="1"/>
</dbReference>
<dbReference type="GO" id="GO:0036373">
    <property type="term" value="F:L-fucose mutarotase activity"/>
    <property type="evidence" value="ECO:0007669"/>
    <property type="project" value="UniProtKB-EC"/>
</dbReference>
<evidence type="ECO:0000256" key="3">
    <source>
        <dbReference type="ARBA" id="ARBA00036324"/>
    </source>
</evidence>
<dbReference type="SUPFAM" id="SSF102546">
    <property type="entry name" value="RbsD-like"/>
    <property type="match status" value="1"/>
</dbReference>
<comment type="catalytic activity">
    <reaction evidence="3">
        <text>alpha-L-fucose = beta-L-fucose</text>
        <dbReference type="Rhea" id="RHEA:25580"/>
        <dbReference type="ChEBI" id="CHEBI:42548"/>
        <dbReference type="ChEBI" id="CHEBI:42589"/>
        <dbReference type="EC" id="5.1.3.29"/>
    </reaction>
</comment>
<dbReference type="Pfam" id="PF05025">
    <property type="entry name" value="RbsD_FucU"/>
    <property type="match status" value="1"/>
</dbReference>
<comment type="caution">
    <text evidence="4">The sequence shown here is derived from an EMBL/GenBank/DDBJ whole genome shotgun (WGS) entry which is preliminary data.</text>
</comment>
<dbReference type="Proteomes" id="UP000256541">
    <property type="component" value="Unassembled WGS sequence"/>
</dbReference>
<dbReference type="GO" id="GO:0062193">
    <property type="term" value="F:D-ribose pyranase activity"/>
    <property type="evidence" value="ECO:0007669"/>
    <property type="project" value="UniProtKB-EC"/>
</dbReference>
<sequence length="135" mass="14465">MLIGIDPLLTGELLWRLDAMGHGDTLLVSDAHFPLFENVGSRLALPGIRGPQAVRAVTSVFPLDEGICAWVMDAPSAADAVLSELRNAAHLQPENVTSLGREAFYARSRTASLLVRTGETRPFGNILLTKGLVTS</sequence>
<dbReference type="InterPro" id="IPR007721">
    <property type="entry name" value="RbsD_FucU"/>
</dbReference>
<dbReference type="AlphaFoldDB" id="A0A3E0VUU8"/>
<dbReference type="EMBL" id="NBXB01000037">
    <property type="protein sequence ID" value="RFA13133.1"/>
    <property type="molecule type" value="Genomic_DNA"/>
</dbReference>
<evidence type="ECO:0000313" key="4">
    <source>
        <dbReference type="EMBL" id="RFA13133.1"/>
    </source>
</evidence>
<dbReference type="RefSeq" id="WP_116412367.1">
    <property type="nucleotide sequence ID" value="NZ_NBXB01000037.1"/>
</dbReference>
<evidence type="ECO:0000256" key="2">
    <source>
        <dbReference type="ARBA" id="ARBA00023235"/>
    </source>
</evidence>
<dbReference type="InterPro" id="IPR050443">
    <property type="entry name" value="RbsD/FucU_mutarotase"/>
</dbReference>
<keyword evidence="2" id="KW-0413">Isomerase</keyword>
<evidence type="ECO:0000256" key="1">
    <source>
        <dbReference type="ARBA" id="ARBA00000223"/>
    </source>
</evidence>
<dbReference type="GO" id="GO:0042806">
    <property type="term" value="F:fucose binding"/>
    <property type="evidence" value="ECO:0007669"/>
    <property type="project" value="TreeGrafter"/>
</dbReference>
<comment type="catalytic activity">
    <reaction evidence="1">
        <text>beta-D-ribopyranose = beta-D-ribofuranose</text>
        <dbReference type="Rhea" id="RHEA:25432"/>
        <dbReference type="ChEBI" id="CHEBI:27476"/>
        <dbReference type="ChEBI" id="CHEBI:47002"/>
        <dbReference type="EC" id="5.4.99.62"/>
    </reaction>
</comment>
<protein>
    <submittedName>
        <fullName evidence="4">Uncharacterized protein</fullName>
    </submittedName>
</protein>